<dbReference type="Gene3D" id="3.40.50.720">
    <property type="entry name" value="NAD(P)-binding Rossmann-like Domain"/>
    <property type="match status" value="1"/>
</dbReference>
<protein>
    <submittedName>
        <fullName evidence="1">Uncharacterized protein</fullName>
    </submittedName>
</protein>
<dbReference type="EMBL" id="LAZR01004809">
    <property type="protein sequence ID" value="KKN05410.1"/>
    <property type="molecule type" value="Genomic_DNA"/>
</dbReference>
<dbReference type="AlphaFoldDB" id="A0A0F9MDJ4"/>
<evidence type="ECO:0000313" key="1">
    <source>
        <dbReference type="EMBL" id="KKN05410.1"/>
    </source>
</evidence>
<organism evidence="1">
    <name type="scientific">marine sediment metagenome</name>
    <dbReference type="NCBI Taxonomy" id="412755"/>
    <lineage>
        <taxon>unclassified sequences</taxon>
        <taxon>metagenomes</taxon>
        <taxon>ecological metagenomes</taxon>
    </lineage>
</organism>
<sequence>MVEKLKNDGFWVRGVDLKKPEFSNTNADNFVVGDLRDPYLIKKTMQVPPQLKEINENFDEIYQLAADMGGTGYFFGGNHYADIIHNSALINLNVNNIAFFPEVYLSHNKLPQLVKLVSTLDIGLGIFGASEKALQVIPNKIFEGIDMKLPLITSNTLAIKELFTNDKDIVLCERVDPISLVKIILRLKMMKN</sequence>
<reference evidence="1" key="1">
    <citation type="journal article" date="2015" name="Nature">
        <title>Complex archaea that bridge the gap between prokaryotes and eukaryotes.</title>
        <authorList>
            <person name="Spang A."/>
            <person name="Saw J.H."/>
            <person name="Jorgensen S.L."/>
            <person name="Zaremba-Niedzwiedzka K."/>
            <person name="Martijn J."/>
            <person name="Lind A.E."/>
            <person name="van Eijk R."/>
            <person name="Schleper C."/>
            <person name="Guy L."/>
            <person name="Ettema T.J."/>
        </authorList>
    </citation>
    <scope>NUCLEOTIDE SEQUENCE</scope>
</reference>
<comment type="caution">
    <text evidence="1">The sequence shown here is derived from an EMBL/GenBank/DDBJ whole genome shotgun (WGS) entry which is preliminary data.</text>
</comment>
<proteinExistence type="predicted"/>
<accession>A0A0F9MDJ4</accession>
<name>A0A0F9MDJ4_9ZZZZ</name>
<gene>
    <name evidence="1" type="ORF">LCGC14_1087640</name>
</gene>